<comment type="similarity">
    <text evidence="7">Belongs to the TRAP transporter large permease family.</text>
</comment>
<organism evidence="9 10">
    <name type="scientific">Roseovarius pacificus</name>
    <dbReference type="NCBI Taxonomy" id="337701"/>
    <lineage>
        <taxon>Bacteria</taxon>
        <taxon>Pseudomonadati</taxon>
        <taxon>Pseudomonadota</taxon>
        <taxon>Alphaproteobacteria</taxon>
        <taxon>Rhodobacterales</taxon>
        <taxon>Roseobacteraceae</taxon>
        <taxon>Roseovarius</taxon>
    </lineage>
</organism>
<evidence type="ECO:0000256" key="3">
    <source>
        <dbReference type="ARBA" id="ARBA00022519"/>
    </source>
</evidence>
<comment type="subunit">
    <text evidence="7">The complex comprises the extracytoplasmic solute receptor protein and the two transmembrane proteins.</text>
</comment>
<dbReference type="GO" id="GO:0005886">
    <property type="term" value="C:plasma membrane"/>
    <property type="evidence" value="ECO:0007669"/>
    <property type="project" value="UniProtKB-SubCell"/>
</dbReference>
<feature type="transmembrane region" description="Helical" evidence="7">
    <location>
        <begin position="245"/>
        <end position="261"/>
    </location>
</feature>
<evidence type="ECO:0000256" key="4">
    <source>
        <dbReference type="ARBA" id="ARBA00022692"/>
    </source>
</evidence>
<feature type="transmembrane region" description="Helical" evidence="7">
    <location>
        <begin position="363"/>
        <end position="386"/>
    </location>
</feature>
<dbReference type="Proteomes" id="UP000183974">
    <property type="component" value="Unassembled WGS sequence"/>
</dbReference>
<feature type="transmembrane region" description="Helical" evidence="7">
    <location>
        <begin position="105"/>
        <end position="128"/>
    </location>
</feature>
<keyword evidence="6 7" id="KW-0472">Membrane</keyword>
<dbReference type="RefSeq" id="WP_073037979.1">
    <property type="nucleotide sequence ID" value="NZ_BMLR01000025.1"/>
</dbReference>
<gene>
    <name evidence="9" type="ORF">SAMN05444398_12618</name>
</gene>
<dbReference type="NCBIfam" id="TIGR00786">
    <property type="entry name" value="dctM"/>
    <property type="match status" value="1"/>
</dbReference>
<keyword evidence="4 7" id="KW-0812">Transmembrane</keyword>
<evidence type="ECO:0000313" key="9">
    <source>
        <dbReference type="EMBL" id="SHM62572.1"/>
    </source>
</evidence>
<comment type="caution">
    <text evidence="7">Lacks conserved residue(s) required for the propagation of feature annotation.</text>
</comment>
<dbReference type="InterPro" id="IPR010656">
    <property type="entry name" value="DctM"/>
</dbReference>
<keyword evidence="2" id="KW-1003">Cell membrane</keyword>
<evidence type="ECO:0000313" key="10">
    <source>
        <dbReference type="Proteomes" id="UP000183974"/>
    </source>
</evidence>
<dbReference type="OrthoDB" id="9790209at2"/>
<keyword evidence="10" id="KW-1185">Reference proteome</keyword>
<evidence type="ECO:0000259" key="8">
    <source>
        <dbReference type="Pfam" id="PF06808"/>
    </source>
</evidence>
<evidence type="ECO:0000256" key="7">
    <source>
        <dbReference type="RuleBase" id="RU369079"/>
    </source>
</evidence>
<accession>A0A1M7KBB2</accession>
<feature type="transmembrane region" description="Helical" evidence="7">
    <location>
        <begin position="140"/>
        <end position="163"/>
    </location>
</feature>
<protein>
    <recommendedName>
        <fullName evidence="7">TRAP transporter large permease protein</fullName>
    </recommendedName>
</protein>
<dbReference type="EMBL" id="FRBR01000026">
    <property type="protein sequence ID" value="SHM62572.1"/>
    <property type="molecule type" value="Genomic_DNA"/>
</dbReference>
<proteinExistence type="inferred from homology"/>
<dbReference type="GO" id="GO:0022857">
    <property type="term" value="F:transmembrane transporter activity"/>
    <property type="evidence" value="ECO:0007669"/>
    <property type="project" value="UniProtKB-UniRule"/>
</dbReference>
<reference evidence="9 10" key="1">
    <citation type="submission" date="2016-11" db="EMBL/GenBank/DDBJ databases">
        <authorList>
            <person name="Jaros S."/>
            <person name="Januszkiewicz K."/>
            <person name="Wedrychowicz H."/>
        </authorList>
    </citation>
    <scope>NUCLEOTIDE SEQUENCE [LARGE SCALE GENOMIC DNA]</scope>
    <source>
        <strain evidence="9 10">DSM 29589</strain>
    </source>
</reference>
<keyword evidence="5 7" id="KW-1133">Transmembrane helix</keyword>
<evidence type="ECO:0000256" key="1">
    <source>
        <dbReference type="ARBA" id="ARBA00004429"/>
    </source>
</evidence>
<dbReference type="STRING" id="337701.SAMN05444398_12618"/>
<dbReference type="InterPro" id="IPR004681">
    <property type="entry name" value="TRAP_DctM"/>
</dbReference>
<feature type="domain" description="TRAP C4-dicarboxylate transport system permease DctM subunit" evidence="8">
    <location>
        <begin position="11"/>
        <end position="421"/>
    </location>
</feature>
<feature type="transmembrane region" description="Helical" evidence="7">
    <location>
        <begin position="217"/>
        <end position="239"/>
    </location>
</feature>
<comment type="function">
    <text evidence="7">Part of the tripartite ATP-independent periplasmic (TRAP) transport system.</text>
</comment>
<evidence type="ECO:0000256" key="6">
    <source>
        <dbReference type="ARBA" id="ARBA00023136"/>
    </source>
</evidence>
<keyword evidence="7" id="KW-0813">Transport</keyword>
<feature type="transmembrane region" description="Helical" evidence="7">
    <location>
        <begin position="318"/>
        <end position="335"/>
    </location>
</feature>
<dbReference type="PIRSF" id="PIRSF006066">
    <property type="entry name" value="HI0050"/>
    <property type="match status" value="1"/>
</dbReference>
<name>A0A1M7KBB2_9RHOB</name>
<evidence type="ECO:0000256" key="5">
    <source>
        <dbReference type="ARBA" id="ARBA00022989"/>
    </source>
</evidence>
<dbReference type="Pfam" id="PF06808">
    <property type="entry name" value="DctM"/>
    <property type="match status" value="1"/>
</dbReference>
<sequence length="429" mass="45118">MISSTIIFILLGVLLVCLVAGVPIAFSLGLAGAATIAAASGVPFLVQIPLTLQRALADPVILAVPMYILMGEILYRGKVGQQLFDVANAWIGRIRGGTGVSAVTAFTFFAAIVGSSMASVLTIGRIAIPEMQKAGYPKRLSHGLSVVGGSLGILIPPSIPLIIYASLASVSPAQLFLAGLLPGLLIAAMLSVWAMLMAPRPKYAASSHWSGRAALRITLRALPDLALPVVVLGGIYLGIYTPTEAAGIGVVLALLLTVVLRQSLSLRELPEVMITATRHSAGLLAIVVGALVLGSALTLIGLPQFLAKQVMEAGVEPWIVLLIMNLVWIILGCFLEVISIILITVPVFVPIAVALGFDPLWFGILMVINMELAVITPPLGMNLFALKAILPEERIETIIRAALPSLAIVLTVLALVWIFPDIALVLTRL</sequence>
<keyword evidence="3 7" id="KW-0997">Cell inner membrane</keyword>
<comment type="subcellular location">
    <subcellularLocation>
        <location evidence="1 7">Cell inner membrane</location>
        <topology evidence="1 7">Multi-pass membrane protein</topology>
    </subcellularLocation>
</comment>
<feature type="transmembrane region" description="Helical" evidence="7">
    <location>
        <begin position="398"/>
        <end position="419"/>
    </location>
</feature>
<evidence type="ECO:0000256" key="2">
    <source>
        <dbReference type="ARBA" id="ARBA00022475"/>
    </source>
</evidence>
<feature type="transmembrane region" description="Helical" evidence="7">
    <location>
        <begin position="175"/>
        <end position="196"/>
    </location>
</feature>
<feature type="transmembrane region" description="Helical" evidence="7">
    <location>
        <begin position="282"/>
        <end position="306"/>
    </location>
</feature>
<dbReference type="AlphaFoldDB" id="A0A1M7KBB2"/>
<dbReference type="PANTHER" id="PTHR33362:SF5">
    <property type="entry name" value="C4-DICARBOXYLATE TRAP TRANSPORTER LARGE PERMEASE PROTEIN DCTM"/>
    <property type="match status" value="1"/>
</dbReference>
<feature type="transmembrane region" description="Helical" evidence="7">
    <location>
        <begin position="340"/>
        <end position="357"/>
    </location>
</feature>
<dbReference type="PANTHER" id="PTHR33362">
    <property type="entry name" value="SIALIC ACID TRAP TRANSPORTER PERMEASE PROTEIN SIAT-RELATED"/>
    <property type="match status" value="1"/>
</dbReference>